<dbReference type="Proteomes" id="UP000327013">
    <property type="component" value="Unassembled WGS sequence"/>
</dbReference>
<dbReference type="AlphaFoldDB" id="A0A5N6KVP4"/>
<proteinExistence type="predicted"/>
<dbReference type="EMBL" id="VIBQ01000014">
    <property type="protein sequence ID" value="KAB8349409.1"/>
    <property type="molecule type" value="Genomic_DNA"/>
</dbReference>
<name>A0A5N6KVP4_9ROSI</name>
<evidence type="ECO:0000313" key="2">
    <source>
        <dbReference type="Proteomes" id="UP000327013"/>
    </source>
</evidence>
<accession>A0A5N6KVP4</accession>
<gene>
    <name evidence="1" type="ORF">FH972_023436</name>
</gene>
<reference evidence="1 2" key="1">
    <citation type="submission" date="2019-06" db="EMBL/GenBank/DDBJ databases">
        <title>A chromosomal-level reference genome of Carpinus fangiana (Coryloideae, Betulaceae).</title>
        <authorList>
            <person name="Yang X."/>
            <person name="Wang Z."/>
            <person name="Zhang L."/>
            <person name="Hao G."/>
            <person name="Liu J."/>
            <person name="Yang Y."/>
        </authorList>
    </citation>
    <scope>NUCLEOTIDE SEQUENCE [LARGE SCALE GENOMIC DNA]</scope>
    <source>
        <strain evidence="1">Cfa_2016G</strain>
        <tissue evidence="1">Leaf</tissue>
    </source>
</reference>
<evidence type="ECO:0000313" key="1">
    <source>
        <dbReference type="EMBL" id="KAB8349409.1"/>
    </source>
</evidence>
<organism evidence="1 2">
    <name type="scientific">Carpinus fangiana</name>
    <dbReference type="NCBI Taxonomy" id="176857"/>
    <lineage>
        <taxon>Eukaryota</taxon>
        <taxon>Viridiplantae</taxon>
        <taxon>Streptophyta</taxon>
        <taxon>Embryophyta</taxon>
        <taxon>Tracheophyta</taxon>
        <taxon>Spermatophyta</taxon>
        <taxon>Magnoliopsida</taxon>
        <taxon>eudicotyledons</taxon>
        <taxon>Gunneridae</taxon>
        <taxon>Pentapetalae</taxon>
        <taxon>rosids</taxon>
        <taxon>fabids</taxon>
        <taxon>Fagales</taxon>
        <taxon>Betulaceae</taxon>
        <taxon>Carpinus</taxon>
    </lineage>
</organism>
<keyword evidence="2" id="KW-1185">Reference proteome</keyword>
<protein>
    <submittedName>
        <fullName evidence="1">Uncharacterized protein</fullName>
    </submittedName>
</protein>
<sequence length="461" mass="49195">MVATELNEAVANALDVSVVKLPGVLIRAPEEVVEPNAADDVIEIEGVVVLGVIPKEAVKVVVGETFGTDDVNVSTVDAEGAGVEGVVEIVELEFVDVENVDVETVYVTNVELEVVYVQSVDKDDTAVEAVVGAVDVEIMGKKTVLVEMVDAESIGMEVADVEIVEVKRVDVEIVDAGSVAVENVAVVIIDVGVVGVESEDVEAVDVELMSLEIVDVKVVDVEDDDPVGTTLDAVDTSGDVVAIVDTTDDEDEANGIVEEMDCDDSKEETRVAFIDDVETDIVELLVGRGEEVAVDHNLDKELEGLIDDVDDDPNDVPDDSFELDWGVSIVEDVPTGIEERIDEDREPVGLDADGIVDDEVEITLELEVRLNAEVDASVTLDDEAILDVETPDLIDDEPVLAVGLLVEDPDTVIVVAVVVRLVKEDVADWLAVVESLAVLDAVIELALIFEAEIVEVALVEL</sequence>
<comment type="caution">
    <text evidence="1">The sequence shown here is derived from an EMBL/GenBank/DDBJ whole genome shotgun (WGS) entry which is preliminary data.</text>
</comment>